<dbReference type="SUPFAM" id="SSF55931">
    <property type="entry name" value="Glutamine synthetase/guanido kinase"/>
    <property type="match status" value="1"/>
</dbReference>
<evidence type="ECO:0000313" key="7">
    <source>
        <dbReference type="EMBL" id="WOH36723.1"/>
    </source>
</evidence>
<dbReference type="PANTHER" id="PTHR43785">
    <property type="entry name" value="GAMMA-GLUTAMYLPUTRESCINE SYNTHETASE"/>
    <property type="match status" value="1"/>
</dbReference>
<dbReference type="Proteomes" id="UP001301442">
    <property type="component" value="Chromosome"/>
</dbReference>
<reference evidence="7 8" key="1">
    <citation type="submission" date="2023-09" db="EMBL/GenBank/DDBJ databases">
        <authorList>
            <person name="Qi X."/>
        </authorList>
    </citation>
    <scope>NUCLEOTIDE SEQUENCE [LARGE SCALE GENOMIC DNA]</scope>
    <source>
        <strain evidence="7 8">S1-1</strain>
    </source>
</reference>
<evidence type="ECO:0000313" key="8">
    <source>
        <dbReference type="Proteomes" id="UP001301442"/>
    </source>
</evidence>
<keyword evidence="3" id="KW-0460">Magnesium</keyword>
<name>A0ABZ0GLS1_9GAMM</name>
<evidence type="ECO:0000256" key="5">
    <source>
        <dbReference type="RuleBase" id="RU000384"/>
    </source>
</evidence>
<sequence length="448" mass="49824">MSEQNIELLEKFLTAHPEVEVFEVILPDINGKLRGKWIERNNIAKVLNGGLKLPLTALAFDIWGRDPFSWVYQSGDEDGVCIADVRTLTTVPWLKRPTAQILMSLNNFDDTPCSYDVRNVLKQVITRFNKSALAPMPAFEMEFSLFEQDNDAHGRPLHTQVNSSGIDAGQTYGLDSMQDMAEFMHGVRDASKAQKLPIDTLITEAAPSQYEINLYHQPDALVAADQAIMLQRTIKGVAKQLDLRASFMAKPFADLAGNGMHMHCSLLDNEGNNAFDNGTSEGNDLLRYAIAGCLATLNDCMLIFAPHLNSYRRFQNGSHVPMTPTWGYENRTVAVRVPAGSHKAMRIEHRVAGADANPHLVAAAITAGMLYGIENKLEAPEPIEGNAYDQVAASLPNSWSKAVALFKNSNFIAEYFGTEFQRVFSATKEQEIAEFNRQITTLEYETYL</sequence>
<dbReference type="Pfam" id="PF00120">
    <property type="entry name" value="Gln-synt_C"/>
    <property type="match status" value="1"/>
</dbReference>
<dbReference type="PROSITE" id="PS00181">
    <property type="entry name" value="GLNA_ATP"/>
    <property type="match status" value="1"/>
</dbReference>
<dbReference type="EC" id="6.3.1.-" evidence="7"/>
<protein>
    <submittedName>
        <fullName evidence="7">Glutamine synthetase family protein</fullName>
        <ecNumber evidence="7">6.3.1.-</ecNumber>
    </submittedName>
</protein>
<evidence type="ECO:0000256" key="1">
    <source>
        <dbReference type="ARBA" id="ARBA00001946"/>
    </source>
</evidence>
<feature type="domain" description="GS catalytic" evidence="6">
    <location>
        <begin position="117"/>
        <end position="448"/>
    </location>
</feature>
<dbReference type="SUPFAM" id="SSF54368">
    <property type="entry name" value="Glutamine synthetase, N-terminal domain"/>
    <property type="match status" value="1"/>
</dbReference>
<dbReference type="InterPro" id="IPR027303">
    <property type="entry name" value="Gln_synth_gly_rich_site"/>
</dbReference>
<dbReference type="Gene3D" id="3.10.20.70">
    <property type="entry name" value="Glutamine synthetase, N-terminal domain"/>
    <property type="match status" value="1"/>
</dbReference>
<dbReference type="PROSITE" id="PS51987">
    <property type="entry name" value="GS_CATALYTIC"/>
    <property type="match status" value="1"/>
</dbReference>
<keyword evidence="2 7" id="KW-0436">Ligase</keyword>
<dbReference type="SMART" id="SM01230">
    <property type="entry name" value="Gln-synt_C"/>
    <property type="match status" value="1"/>
</dbReference>
<dbReference type="Gene3D" id="3.30.590.10">
    <property type="entry name" value="Glutamine synthetase/guanido kinase, catalytic domain"/>
    <property type="match status" value="1"/>
</dbReference>
<dbReference type="InterPro" id="IPR014746">
    <property type="entry name" value="Gln_synth/guanido_kin_cat_dom"/>
</dbReference>
<comment type="similarity">
    <text evidence="4 5">Belongs to the glutamine synthetase family.</text>
</comment>
<evidence type="ECO:0000256" key="4">
    <source>
        <dbReference type="PROSITE-ProRule" id="PRU01331"/>
    </source>
</evidence>
<dbReference type="PANTHER" id="PTHR43785:SF12">
    <property type="entry name" value="TYPE-1 GLUTAMINE SYNTHETASE 2"/>
    <property type="match status" value="1"/>
</dbReference>
<dbReference type="GO" id="GO:0016874">
    <property type="term" value="F:ligase activity"/>
    <property type="evidence" value="ECO:0007669"/>
    <property type="project" value="UniProtKB-KW"/>
</dbReference>
<gene>
    <name evidence="7" type="ORF">RI844_15295</name>
</gene>
<proteinExistence type="inferred from homology"/>
<evidence type="ECO:0000259" key="6">
    <source>
        <dbReference type="PROSITE" id="PS51987"/>
    </source>
</evidence>
<dbReference type="EMBL" id="CP136600">
    <property type="protein sequence ID" value="WOH36723.1"/>
    <property type="molecule type" value="Genomic_DNA"/>
</dbReference>
<accession>A0ABZ0GLS1</accession>
<evidence type="ECO:0000256" key="3">
    <source>
        <dbReference type="ARBA" id="ARBA00022842"/>
    </source>
</evidence>
<dbReference type="InterPro" id="IPR036651">
    <property type="entry name" value="Gln_synt_N_sf"/>
</dbReference>
<dbReference type="RefSeq" id="WP_348395535.1">
    <property type="nucleotide sequence ID" value="NZ_CP136600.1"/>
</dbReference>
<keyword evidence="8" id="KW-1185">Reference proteome</keyword>
<evidence type="ECO:0000256" key="2">
    <source>
        <dbReference type="ARBA" id="ARBA00022598"/>
    </source>
</evidence>
<dbReference type="InterPro" id="IPR008146">
    <property type="entry name" value="Gln_synth_cat_dom"/>
</dbReference>
<organism evidence="7 8">
    <name type="scientific">Thalassotalea fonticola</name>
    <dbReference type="NCBI Taxonomy" id="3065649"/>
    <lineage>
        <taxon>Bacteria</taxon>
        <taxon>Pseudomonadati</taxon>
        <taxon>Pseudomonadota</taxon>
        <taxon>Gammaproteobacteria</taxon>
        <taxon>Alteromonadales</taxon>
        <taxon>Colwelliaceae</taxon>
        <taxon>Thalassotalea</taxon>
    </lineage>
</organism>
<comment type="cofactor">
    <cofactor evidence="1">
        <name>Mg(2+)</name>
        <dbReference type="ChEBI" id="CHEBI:18420"/>
    </cofactor>
</comment>